<dbReference type="EMBL" id="LCIQ01000014">
    <property type="protein sequence ID" value="KKT60984.1"/>
    <property type="molecule type" value="Genomic_DNA"/>
</dbReference>
<organism evidence="4 5">
    <name type="scientific">Candidatus Gottesmanbacteria bacterium GW2011_GWA1_44_24b</name>
    <dbReference type="NCBI Taxonomy" id="1618437"/>
    <lineage>
        <taxon>Bacteria</taxon>
        <taxon>Candidatus Gottesmaniibacteriota</taxon>
    </lineage>
</organism>
<keyword evidence="2" id="KW-0547">Nucleotide-binding</keyword>
<dbReference type="AlphaFoldDB" id="A0A0G1LM88"/>
<dbReference type="InterPro" id="IPR051538">
    <property type="entry name" value="Acyl-CoA_Synth/Transferase"/>
</dbReference>
<dbReference type="Proteomes" id="UP000034521">
    <property type="component" value="Unassembled WGS sequence"/>
</dbReference>
<dbReference type="PATRIC" id="fig|1618437.3.peg.453"/>
<sequence length="99" mass="10938">MLGVGGIFVEVMKDVTFRFAPLMYYDADQMIHTLKSSAVFHGTRGKQPLDRQALIEALLKVSSLAINHPEITELDINPLLVKPKGQGVIALDCRLTVTM</sequence>
<protein>
    <submittedName>
        <fullName evidence="4">Putative Acetyl-CoA synthetase</fullName>
    </submittedName>
</protein>
<dbReference type="Pfam" id="PF13549">
    <property type="entry name" value="ATP-grasp_5"/>
    <property type="match status" value="1"/>
</dbReference>
<reference evidence="4 5" key="1">
    <citation type="journal article" date="2015" name="Nature">
        <title>rRNA introns, odd ribosomes, and small enigmatic genomes across a large radiation of phyla.</title>
        <authorList>
            <person name="Brown C.T."/>
            <person name="Hug L.A."/>
            <person name="Thomas B.C."/>
            <person name="Sharon I."/>
            <person name="Castelle C.J."/>
            <person name="Singh A."/>
            <person name="Wilkins M.J."/>
            <person name="Williams K.H."/>
            <person name="Banfield J.F."/>
        </authorList>
    </citation>
    <scope>NUCLEOTIDE SEQUENCE [LARGE SCALE GENOMIC DNA]</scope>
</reference>
<proteinExistence type="predicted"/>
<dbReference type="PANTHER" id="PTHR43334:SF1">
    <property type="entry name" value="3-HYDROXYPROPIONATE--COA LIGASE [ADP-FORMING]"/>
    <property type="match status" value="1"/>
</dbReference>
<dbReference type="GO" id="GO:0016874">
    <property type="term" value="F:ligase activity"/>
    <property type="evidence" value="ECO:0007669"/>
    <property type="project" value="UniProtKB-KW"/>
</dbReference>
<dbReference type="Gene3D" id="3.30.470.20">
    <property type="entry name" value="ATP-grasp fold, B domain"/>
    <property type="match status" value="1"/>
</dbReference>
<evidence type="ECO:0000256" key="3">
    <source>
        <dbReference type="ARBA" id="ARBA00022840"/>
    </source>
</evidence>
<gene>
    <name evidence="4" type="ORF">UW52_C0014G0014</name>
</gene>
<keyword evidence="3" id="KW-0067">ATP-binding</keyword>
<evidence type="ECO:0000313" key="4">
    <source>
        <dbReference type="EMBL" id="KKT60984.1"/>
    </source>
</evidence>
<keyword evidence="1" id="KW-0436">Ligase</keyword>
<evidence type="ECO:0000256" key="2">
    <source>
        <dbReference type="ARBA" id="ARBA00022741"/>
    </source>
</evidence>
<comment type="caution">
    <text evidence="4">The sequence shown here is derived from an EMBL/GenBank/DDBJ whole genome shotgun (WGS) entry which is preliminary data.</text>
</comment>
<evidence type="ECO:0000256" key="1">
    <source>
        <dbReference type="ARBA" id="ARBA00022598"/>
    </source>
</evidence>
<dbReference type="GO" id="GO:0005524">
    <property type="term" value="F:ATP binding"/>
    <property type="evidence" value="ECO:0007669"/>
    <property type="project" value="UniProtKB-KW"/>
</dbReference>
<name>A0A0G1LM88_9BACT</name>
<accession>A0A0G1LM88</accession>
<dbReference type="SUPFAM" id="SSF56059">
    <property type="entry name" value="Glutathione synthetase ATP-binding domain-like"/>
    <property type="match status" value="1"/>
</dbReference>
<evidence type="ECO:0000313" key="5">
    <source>
        <dbReference type="Proteomes" id="UP000034521"/>
    </source>
</evidence>
<dbReference type="PANTHER" id="PTHR43334">
    <property type="entry name" value="ACETATE--COA LIGASE [ADP-FORMING]"/>
    <property type="match status" value="1"/>
</dbReference>